<evidence type="ECO:0000256" key="6">
    <source>
        <dbReference type="ARBA" id="ARBA00023239"/>
    </source>
</evidence>
<evidence type="ECO:0000259" key="8">
    <source>
        <dbReference type="PROSITE" id="PS51171"/>
    </source>
</evidence>
<keyword evidence="5" id="KW-0584">Phenylalanine biosynthesis</keyword>
<evidence type="ECO:0000256" key="4">
    <source>
        <dbReference type="ARBA" id="ARBA00023141"/>
    </source>
</evidence>
<evidence type="ECO:0000256" key="2">
    <source>
        <dbReference type="ARBA" id="ARBA00013147"/>
    </source>
</evidence>
<keyword evidence="3" id="KW-0028">Amino-acid biosynthesis</keyword>
<feature type="domain" description="Prephenate dehydratase" evidence="8">
    <location>
        <begin position="2"/>
        <end position="174"/>
    </location>
</feature>
<evidence type="ECO:0000313" key="10">
    <source>
        <dbReference type="Proteomes" id="UP001203058"/>
    </source>
</evidence>
<dbReference type="CDD" id="cd13631">
    <property type="entry name" value="PBP2_Ct-PDT_like"/>
    <property type="match status" value="1"/>
</dbReference>
<evidence type="ECO:0000256" key="3">
    <source>
        <dbReference type="ARBA" id="ARBA00022605"/>
    </source>
</evidence>
<evidence type="ECO:0000256" key="5">
    <source>
        <dbReference type="ARBA" id="ARBA00023222"/>
    </source>
</evidence>
<dbReference type="Proteomes" id="UP001203058">
    <property type="component" value="Unassembled WGS sequence"/>
</dbReference>
<comment type="caution">
    <text evidence="9">The sequence shown here is derived from an EMBL/GenBank/DDBJ whole genome shotgun (WGS) entry which is preliminary data.</text>
</comment>
<dbReference type="PROSITE" id="PS51171">
    <property type="entry name" value="PREPHENATE_DEHYDR_3"/>
    <property type="match status" value="1"/>
</dbReference>
<proteinExistence type="predicted"/>
<accession>A0ABS9VMY5</accession>
<dbReference type="PANTHER" id="PTHR21022:SF19">
    <property type="entry name" value="PREPHENATE DEHYDRATASE-RELATED"/>
    <property type="match status" value="1"/>
</dbReference>
<evidence type="ECO:0000256" key="1">
    <source>
        <dbReference type="ARBA" id="ARBA00004741"/>
    </source>
</evidence>
<organism evidence="9 10">
    <name type="scientific">Sphingomonas telluris</name>
    <dbReference type="NCBI Taxonomy" id="2907998"/>
    <lineage>
        <taxon>Bacteria</taxon>
        <taxon>Pseudomonadati</taxon>
        <taxon>Pseudomonadota</taxon>
        <taxon>Alphaproteobacteria</taxon>
        <taxon>Sphingomonadales</taxon>
        <taxon>Sphingomonadaceae</taxon>
        <taxon>Sphingomonas</taxon>
    </lineage>
</organism>
<dbReference type="Pfam" id="PF00800">
    <property type="entry name" value="PDT"/>
    <property type="match status" value="1"/>
</dbReference>
<sequence>MSVAYHGVPGAFSHEACLRFLPREEPVGLPSFADVIRSVEMGEADYGILPLQNNNVGGVDEVQELLKQTSLKVLSEHPLPIRIHLLGLPGSALDQVRTAVSHPMAIKQCVETLSALGIAPEEASSTSAAAQNLSDPAKAALASEAAAEAYGLVVLKPNVHDREVNETTFIVVSR</sequence>
<dbReference type="SUPFAM" id="SSF53850">
    <property type="entry name" value="Periplasmic binding protein-like II"/>
    <property type="match status" value="1"/>
</dbReference>
<dbReference type="EC" id="4.2.1.51" evidence="2"/>
<gene>
    <name evidence="9" type="ORF">LZ016_08150</name>
</gene>
<dbReference type="EMBL" id="JAKZHW010000001">
    <property type="protein sequence ID" value="MCH8616068.1"/>
    <property type="molecule type" value="Genomic_DNA"/>
</dbReference>
<dbReference type="PANTHER" id="PTHR21022">
    <property type="entry name" value="PREPHENATE DEHYDRATASE P PROTEIN"/>
    <property type="match status" value="1"/>
</dbReference>
<comment type="pathway">
    <text evidence="1">Amino-acid biosynthesis; L-phenylalanine biosynthesis; phenylpyruvate from prephenate: step 1/1.</text>
</comment>
<dbReference type="Gene3D" id="3.40.190.10">
    <property type="entry name" value="Periplasmic binding protein-like II"/>
    <property type="match status" value="2"/>
</dbReference>
<name>A0ABS9VMY5_9SPHN</name>
<dbReference type="InterPro" id="IPR001086">
    <property type="entry name" value="Preph_deHydtase"/>
</dbReference>
<comment type="catalytic activity">
    <reaction evidence="7">
        <text>prephenate + H(+) = 3-phenylpyruvate + CO2 + H2O</text>
        <dbReference type="Rhea" id="RHEA:21648"/>
        <dbReference type="ChEBI" id="CHEBI:15377"/>
        <dbReference type="ChEBI" id="CHEBI:15378"/>
        <dbReference type="ChEBI" id="CHEBI:16526"/>
        <dbReference type="ChEBI" id="CHEBI:18005"/>
        <dbReference type="ChEBI" id="CHEBI:29934"/>
        <dbReference type="EC" id="4.2.1.51"/>
    </reaction>
</comment>
<reference evidence="9 10" key="1">
    <citation type="submission" date="2022-03" db="EMBL/GenBank/DDBJ databases">
        <authorList>
            <person name="Jo J.-H."/>
            <person name="Im W.-T."/>
        </authorList>
    </citation>
    <scope>NUCLEOTIDE SEQUENCE [LARGE SCALE GENOMIC DNA]</scope>
    <source>
        <strain evidence="9 10">SM33</strain>
    </source>
</reference>
<keyword evidence="10" id="KW-1185">Reference proteome</keyword>
<evidence type="ECO:0000313" key="9">
    <source>
        <dbReference type="EMBL" id="MCH8616068.1"/>
    </source>
</evidence>
<keyword evidence="6" id="KW-0456">Lyase</keyword>
<protein>
    <recommendedName>
        <fullName evidence="2">prephenate dehydratase</fullName>
        <ecNumber evidence="2">4.2.1.51</ecNumber>
    </recommendedName>
</protein>
<keyword evidence="4" id="KW-0057">Aromatic amino acid biosynthesis</keyword>
<dbReference type="RefSeq" id="WP_241446891.1">
    <property type="nucleotide sequence ID" value="NZ_JAKZHW010000001.1"/>
</dbReference>
<evidence type="ECO:0000256" key="7">
    <source>
        <dbReference type="ARBA" id="ARBA00047848"/>
    </source>
</evidence>